<gene>
    <name evidence="1" type="ORF">LCGC14_0445380</name>
</gene>
<comment type="caution">
    <text evidence="1">The sequence shown here is derived from an EMBL/GenBank/DDBJ whole genome shotgun (WGS) entry which is preliminary data.</text>
</comment>
<evidence type="ECO:0000313" key="1">
    <source>
        <dbReference type="EMBL" id="KKN69066.1"/>
    </source>
</evidence>
<organism evidence="1">
    <name type="scientific">marine sediment metagenome</name>
    <dbReference type="NCBI Taxonomy" id="412755"/>
    <lineage>
        <taxon>unclassified sequences</taxon>
        <taxon>metagenomes</taxon>
        <taxon>ecological metagenomes</taxon>
    </lineage>
</organism>
<dbReference type="AlphaFoldDB" id="A0A0F9V6A5"/>
<proteinExistence type="predicted"/>
<dbReference type="EMBL" id="LAZR01000434">
    <property type="protein sequence ID" value="KKN69066.1"/>
    <property type="molecule type" value="Genomic_DNA"/>
</dbReference>
<protein>
    <submittedName>
        <fullName evidence="1">Uncharacterized protein</fullName>
    </submittedName>
</protein>
<accession>A0A0F9V6A5</accession>
<sequence>LLEKLEWVQGKCAWCREQRNWGHAAGCILAAFLRRAAEELGASAPQAGGAG</sequence>
<name>A0A0F9V6A5_9ZZZZ</name>
<feature type="non-terminal residue" evidence="1">
    <location>
        <position position="1"/>
    </location>
</feature>
<reference evidence="1" key="1">
    <citation type="journal article" date="2015" name="Nature">
        <title>Complex archaea that bridge the gap between prokaryotes and eukaryotes.</title>
        <authorList>
            <person name="Spang A."/>
            <person name="Saw J.H."/>
            <person name="Jorgensen S.L."/>
            <person name="Zaremba-Niedzwiedzka K."/>
            <person name="Martijn J."/>
            <person name="Lind A.E."/>
            <person name="van Eijk R."/>
            <person name="Schleper C."/>
            <person name="Guy L."/>
            <person name="Ettema T.J."/>
        </authorList>
    </citation>
    <scope>NUCLEOTIDE SEQUENCE</scope>
</reference>